<feature type="domain" description="LexA repressor DNA-binding" evidence="11">
    <location>
        <begin position="13"/>
        <end position="75"/>
    </location>
</feature>
<dbReference type="EC" id="3.4.21.88" evidence="12"/>
<dbReference type="InterPro" id="IPR036388">
    <property type="entry name" value="WH-like_DNA-bd_sf"/>
</dbReference>
<dbReference type="GO" id="GO:0009432">
    <property type="term" value="P:SOS response"/>
    <property type="evidence" value="ECO:0007669"/>
    <property type="project" value="UniProtKB-KW"/>
</dbReference>
<evidence type="ECO:0000256" key="5">
    <source>
        <dbReference type="ARBA" id="ARBA00022813"/>
    </source>
</evidence>
<dbReference type="SUPFAM" id="SSF46785">
    <property type="entry name" value="Winged helix' DNA-binding domain"/>
    <property type="match status" value="1"/>
</dbReference>
<keyword evidence="7" id="KW-0238">DNA-binding</keyword>
<dbReference type="PANTHER" id="PTHR33516:SF2">
    <property type="entry name" value="LEXA REPRESSOR-RELATED"/>
    <property type="match status" value="1"/>
</dbReference>
<dbReference type="AlphaFoldDB" id="A0A518I921"/>
<dbReference type="Gene3D" id="1.10.10.10">
    <property type="entry name" value="Winged helix-like DNA-binding domain superfamily/Winged helix DNA-binding domain"/>
    <property type="match status" value="1"/>
</dbReference>
<dbReference type="Pfam" id="PF01726">
    <property type="entry name" value="LexA_DNA_bind"/>
    <property type="match status" value="1"/>
</dbReference>
<protein>
    <submittedName>
        <fullName evidence="12">LexA repressor</fullName>
        <ecNumber evidence="12">3.4.21.88</ecNumber>
    </submittedName>
</protein>
<evidence type="ECO:0000256" key="3">
    <source>
        <dbReference type="ARBA" id="ARBA00022763"/>
    </source>
</evidence>
<dbReference type="Proteomes" id="UP000318313">
    <property type="component" value="Chromosome"/>
</dbReference>
<dbReference type="RefSeq" id="WP_198001014.1">
    <property type="nucleotide sequence ID" value="NZ_CP037452.1"/>
</dbReference>
<sequence>MITKMVEEKQERQKLTDRQKAVYEFVRKEISENRLAPTVRNIGDALGIKSPNGVMCHLKALERKGWITRGENAARSIKLVPEKRTEIVQLTPGQSLNVGGVMVGVVGVGEGEVNLEVVFQDNQDFSIDG</sequence>
<keyword evidence="5" id="KW-0068">Autocatalytic cleavage</keyword>
<keyword evidence="6" id="KW-0805">Transcription regulation</keyword>
<dbReference type="GO" id="GO:0004252">
    <property type="term" value="F:serine-type endopeptidase activity"/>
    <property type="evidence" value="ECO:0007669"/>
    <property type="project" value="UniProtKB-EC"/>
</dbReference>
<evidence type="ECO:0000259" key="11">
    <source>
        <dbReference type="Pfam" id="PF01726"/>
    </source>
</evidence>
<proteinExistence type="predicted"/>
<dbReference type="PANTHER" id="PTHR33516">
    <property type="entry name" value="LEXA REPRESSOR"/>
    <property type="match status" value="1"/>
</dbReference>
<keyword evidence="13" id="KW-1185">Reference proteome</keyword>
<evidence type="ECO:0000256" key="1">
    <source>
        <dbReference type="ARBA" id="ARBA00022491"/>
    </source>
</evidence>
<evidence type="ECO:0000256" key="6">
    <source>
        <dbReference type="ARBA" id="ARBA00023015"/>
    </source>
</evidence>
<gene>
    <name evidence="12" type="primary">lexA_3</name>
    <name evidence="12" type="ORF">Enr17x_16170</name>
</gene>
<evidence type="ECO:0000256" key="8">
    <source>
        <dbReference type="ARBA" id="ARBA00023163"/>
    </source>
</evidence>
<dbReference type="FunFam" id="1.10.10.10:FF:000009">
    <property type="entry name" value="LexA repressor"/>
    <property type="match status" value="1"/>
</dbReference>
<keyword evidence="2" id="KW-0235">DNA replication</keyword>
<keyword evidence="1" id="KW-0678">Repressor</keyword>
<dbReference type="InterPro" id="IPR006199">
    <property type="entry name" value="LexA_DNA-bd_dom"/>
</dbReference>
<dbReference type="GO" id="GO:0006260">
    <property type="term" value="P:DNA replication"/>
    <property type="evidence" value="ECO:0007669"/>
    <property type="project" value="UniProtKB-KW"/>
</dbReference>
<accession>A0A518I921</accession>
<evidence type="ECO:0000256" key="2">
    <source>
        <dbReference type="ARBA" id="ARBA00022705"/>
    </source>
</evidence>
<evidence type="ECO:0000256" key="10">
    <source>
        <dbReference type="ARBA" id="ARBA00023236"/>
    </source>
</evidence>
<keyword evidence="3" id="KW-0227">DNA damage</keyword>
<dbReference type="GO" id="GO:0006508">
    <property type="term" value="P:proteolysis"/>
    <property type="evidence" value="ECO:0007669"/>
    <property type="project" value="InterPro"/>
</dbReference>
<name>A0A518I921_9PLAN</name>
<keyword evidence="8" id="KW-0804">Transcription</keyword>
<organism evidence="12 13">
    <name type="scientific">Gimesia fumaroli</name>
    <dbReference type="NCBI Taxonomy" id="2527976"/>
    <lineage>
        <taxon>Bacteria</taxon>
        <taxon>Pseudomonadati</taxon>
        <taxon>Planctomycetota</taxon>
        <taxon>Planctomycetia</taxon>
        <taxon>Planctomycetales</taxon>
        <taxon>Planctomycetaceae</taxon>
        <taxon>Gimesia</taxon>
    </lineage>
</organism>
<dbReference type="InterPro" id="IPR050077">
    <property type="entry name" value="LexA_repressor"/>
</dbReference>
<reference evidence="12 13" key="1">
    <citation type="submission" date="2019-03" db="EMBL/GenBank/DDBJ databases">
        <title>Deep-cultivation of Planctomycetes and their phenomic and genomic characterization uncovers novel biology.</title>
        <authorList>
            <person name="Wiegand S."/>
            <person name="Jogler M."/>
            <person name="Boedeker C."/>
            <person name="Pinto D."/>
            <person name="Vollmers J."/>
            <person name="Rivas-Marin E."/>
            <person name="Kohn T."/>
            <person name="Peeters S.H."/>
            <person name="Heuer A."/>
            <person name="Rast P."/>
            <person name="Oberbeckmann S."/>
            <person name="Bunk B."/>
            <person name="Jeske O."/>
            <person name="Meyerdierks A."/>
            <person name="Storesund J.E."/>
            <person name="Kallscheuer N."/>
            <person name="Luecker S."/>
            <person name="Lage O.M."/>
            <person name="Pohl T."/>
            <person name="Merkel B.J."/>
            <person name="Hornburger P."/>
            <person name="Mueller R.-W."/>
            <person name="Bruemmer F."/>
            <person name="Labrenz M."/>
            <person name="Spormann A.M."/>
            <person name="Op den Camp H."/>
            <person name="Overmann J."/>
            <person name="Amann R."/>
            <person name="Jetten M.S.M."/>
            <person name="Mascher T."/>
            <person name="Medema M.H."/>
            <person name="Devos D.P."/>
            <person name="Kaster A.-K."/>
            <person name="Ovreas L."/>
            <person name="Rohde M."/>
            <person name="Galperin M.Y."/>
            <person name="Jogler C."/>
        </authorList>
    </citation>
    <scope>NUCLEOTIDE SEQUENCE [LARGE SCALE GENOMIC DNA]</scope>
    <source>
        <strain evidence="12 13">Enr17</strain>
    </source>
</reference>
<keyword evidence="10" id="KW-0742">SOS response</keyword>
<evidence type="ECO:0000256" key="7">
    <source>
        <dbReference type="ARBA" id="ARBA00023125"/>
    </source>
</evidence>
<dbReference type="GO" id="GO:0003677">
    <property type="term" value="F:DNA binding"/>
    <property type="evidence" value="ECO:0007669"/>
    <property type="project" value="UniProtKB-KW"/>
</dbReference>
<evidence type="ECO:0000313" key="12">
    <source>
        <dbReference type="EMBL" id="QDV49597.1"/>
    </source>
</evidence>
<evidence type="ECO:0000256" key="4">
    <source>
        <dbReference type="ARBA" id="ARBA00022801"/>
    </source>
</evidence>
<keyword evidence="9" id="KW-0234">DNA repair</keyword>
<dbReference type="KEGG" id="gfm:Enr17x_16170"/>
<evidence type="ECO:0000256" key="9">
    <source>
        <dbReference type="ARBA" id="ARBA00023204"/>
    </source>
</evidence>
<evidence type="ECO:0000313" key="13">
    <source>
        <dbReference type="Proteomes" id="UP000318313"/>
    </source>
</evidence>
<dbReference type="InterPro" id="IPR036390">
    <property type="entry name" value="WH_DNA-bd_sf"/>
</dbReference>
<keyword evidence="4 12" id="KW-0378">Hydrolase</keyword>
<dbReference type="GO" id="GO:0006281">
    <property type="term" value="P:DNA repair"/>
    <property type="evidence" value="ECO:0007669"/>
    <property type="project" value="UniProtKB-KW"/>
</dbReference>
<dbReference type="EMBL" id="CP037452">
    <property type="protein sequence ID" value="QDV49597.1"/>
    <property type="molecule type" value="Genomic_DNA"/>
</dbReference>